<sequence>MSDSDKEFDKQFESRLTQTFLNLEPIDPLLYRSTHLFKPTFGRAVFGGQVVGQALVAASKTMSSDREAHSLHCYFLRPGSVDKPILYYVKQSRDGQTYSNRFVDATQDGRSIFTMMVSFKKAESDPFEHQFTMPVVPPPEDCLEINDILKQRLELEDVGEKERDYIEHRLTEEVTLLRKPTDANVYFNSSPLPAKQCVWIKTLGHLGNHQPMHKCAAAFMSDTMLIGTALLPAGRRTGGGRFFMTSVDHAMWFHHPVQADEWLLYEMESPQCGGGRGFCSGRMWDTSGRLVLSVAQEGAVRTMESKPRPRVHEGQDVEQSGDSGAVGCSGGSGQVKQASPVTSASVTPTSAVNPRPVTSTSTVTPPTTLTMTSAPATAINTSSFWSARLGQHLMRFAKRLVRI</sequence>
<organism evidence="6 7">
    <name type="scientific">Aplysia californica</name>
    <name type="common">California sea hare</name>
    <dbReference type="NCBI Taxonomy" id="6500"/>
    <lineage>
        <taxon>Eukaryota</taxon>
        <taxon>Metazoa</taxon>
        <taxon>Spiralia</taxon>
        <taxon>Lophotrochozoa</taxon>
        <taxon>Mollusca</taxon>
        <taxon>Gastropoda</taxon>
        <taxon>Heterobranchia</taxon>
        <taxon>Euthyneura</taxon>
        <taxon>Tectipleura</taxon>
        <taxon>Aplysiida</taxon>
        <taxon>Aplysioidea</taxon>
        <taxon>Aplysiidae</taxon>
        <taxon>Aplysia</taxon>
    </lineage>
</organism>
<feature type="domain" description="Acyl-CoA thioesterase-like N-terminal HotDog" evidence="4">
    <location>
        <begin position="40"/>
        <end position="119"/>
    </location>
</feature>
<dbReference type="InterPro" id="IPR049449">
    <property type="entry name" value="TesB_ACOT8-like_N"/>
</dbReference>
<protein>
    <submittedName>
        <fullName evidence="7 8">Acyl-coenzyme A thioesterase 8 isoform X1</fullName>
    </submittedName>
</protein>
<name>A0ABM0JFX0_APLCA</name>
<reference evidence="7 8" key="1">
    <citation type="submission" date="2025-05" db="UniProtKB">
        <authorList>
            <consortium name="RefSeq"/>
        </authorList>
    </citation>
    <scope>IDENTIFICATION</scope>
</reference>
<feature type="region of interest" description="Disordered" evidence="3">
    <location>
        <begin position="298"/>
        <end position="369"/>
    </location>
</feature>
<dbReference type="InterPro" id="IPR049450">
    <property type="entry name" value="ACOT8-like_C"/>
</dbReference>
<dbReference type="Proteomes" id="UP000694888">
    <property type="component" value="Unplaced"/>
</dbReference>
<evidence type="ECO:0000256" key="2">
    <source>
        <dbReference type="ARBA" id="ARBA00022801"/>
    </source>
</evidence>
<feature type="compositionally biased region" description="Low complexity" evidence="3">
    <location>
        <begin position="338"/>
        <end position="369"/>
    </location>
</feature>
<dbReference type="RefSeq" id="XP_005092764.1">
    <property type="nucleotide sequence ID" value="XM_005092707.3"/>
</dbReference>
<accession>A0ABM0JFX0</accession>
<dbReference type="InterPro" id="IPR029069">
    <property type="entry name" value="HotDog_dom_sf"/>
</dbReference>
<keyword evidence="2" id="KW-0378">Hydrolase</keyword>
<dbReference type="Gene3D" id="2.40.160.210">
    <property type="entry name" value="Acyl-CoA thioesterase, double hotdog domain"/>
    <property type="match status" value="1"/>
</dbReference>
<evidence type="ECO:0000313" key="8">
    <source>
        <dbReference type="RefSeq" id="XP_005092765.1"/>
    </source>
</evidence>
<dbReference type="GeneID" id="101850541"/>
<dbReference type="PANTHER" id="PTHR11066">
    <property type="entry name" value="ACYL-COA THIOESTERASE"/>
    <property type="match status" value="1"/>
</dbReference>
<dbReference type="CDD" id="cd03444">
    <property type="entry name" value="Thioesterase_II_repeat1"/>
    <property type="match status" value="1"/>
</dbReference>
<dbReference type="Pfam" id="PF20789">
    <property type="entry name" value="4HBT_3C"/>
    <property type="match status" value="1"/>
</dbReference>
<evidence type="ECO:0000256" key="3">
    <source>
        <dbReference type="SAM" id="MobiDB-lite"/>
    </source>
</evidence>
<dbReference type="SUPFAM" id="SSF54637">
    <property type="entry name" value="Thioesterase/thiol ester dehydrase-isomerase"/>
    <property type="match status" value="2"/>
</dbReference>
<dbReference type="CDD" id="cd03445">
    <property type="entry name" value="Thioesterase_II_repeat2"/>
    <property type="match status" value="1"/>
</dbReference>
<feature type="domain" description="Acyl-CoA thioesterase-like C-terminal" evidence="5">
    <location>
        <begin position="195"/>
        <end position="300"/>
    </location>
</feature>
<evidence type="ECO:0000259" key="4">
    <source>
        <dbReference type="Pfam" id="PF13622"/>
    </source>
</evidence>
<dbReference type="RefSeq" id="XP_005092765.1">
    <property type="nucleotide sequence ID" value="XM_005092708.3"/>
</dbReference>
<evidence type="ECO:0000256" key="1">
    <source>
        <dbReference type="ARBA" id="ARBA00006538"/>
    </source>
</evidence>
<comment type="similarity">
    <text evidence="1">Belongs to the C/M/P thioester hydrolase family.</text>
</comment>
<evidence type="ECO:0000313" key="6">
    <source>
        <dbReference type="Proteomes" id="UP000694888"/>
    </source>
</evidence>
<proteinExistence type="inferred from homology"/>
<gene>
    <name evidence="7 8" type="primary">LOC101850541</name>
</gene>
<evidence type="ECO:0000313" key="7">
    <source>
        <dbReference type="RefSeq" id="XP_005092764.1"/>
    </source>
</evidence>
<keyword evidence="6" id="KW-1185">Reference proteome</keyword>
<dbReference type="InterPro" id="IPR003703">
    <property type="entry name" value="Acyl_CoA_thio"/>
</dbReference>
<evidence type="ECO:0000259" key="5">
    <source>
        <dbReference type="Pfam" id="PF20789"/>
    </source>
</evidence>
<feature type="compositionally biased region" description="Basic and acidic residues" evidence="3">
    <location>
        <begin position="303"/>
        <end position="315"/>
    </location>
</feature>
<dbReference type="InterPro" id="IPR042171">
    <property type="entry name" value="Acyl-CoA_hotdog"/>
</dbReference>
<dbReference type="PANTHER" id="PTHR11066:SF34">
    <property type="entry name" value="ACYL-COENZYME A THIOESTERASE 8"/>
    <property type="match status" value="1"/>
</dbReference>
<dbReference type="Pfam" id="PF13622">
    <property type="entry name" value="4HBT_3"/>
    <property type="match status" value="1"/>
</dbReference>